<keyword evidence="6" id="KW-1185">Reference proteome</keyword>
<name>A0A2Z7AZB9_9LAMI</name>
<protein>
    <submittedName>
        <fullName evidence="5">Autophagy-related protein 18f</fullName>
    </submittedName>
</protein>
<comment type="subcellular location">
    <subcellularLocation>
        <location evidence="1">Preautophagosomal structure</location>
    </subcellularLocation>
</comment>
<dbReference type="Gene3D" id="2.130.10.10">
    <property type="entry name" value="YVTN repeat-like/Quinoprotein amine dehydrogenase"/>
    <property type="match status" value="1"/>
</dbReference>
<dbReference type="InterPro" id="IPR022175">
    <property type="entry name" value="BCAS3_dom"/>
</dbReference>
<evidence type="ECO:0000259" key="4">
    <source>
        <dbReference type="Pfam" id="PF21034"/>
    </source>
</evidence>
<dbReference type="InterPro" id="IPR001680">
    <property type="entry name" value="WD40_rpt"/>
</dbReference>
<accession>A0A2Z7AZB9</accession>
<dbReference type="OrthoDB" id="25778at2759"/>
<proteinExistence type="predicted"/>
<evidence type="ECO:0000256" key="1">
    <source>
        <dbReference type="ARBA" id="ARBA00004329"/>
    </source>
</evidence>
<evidence type="ECO:0000313" key="6">
    <source>
        <dbReference type="Proteomes" id="UP000250235"/>
    </source>
</evidence>
<dbReference type="GO" id="GO:0006914">
    <property type="term" value="P:autophagy"/>
    <property type="evidence" value="ECO:0007669"/>
    <property type="project" value="InterPro"/>
</dbReference>
<feature type="domain" description="BCAS3" evidence="3">
    <location>
        <begin position="623"/>
        <end position="771"/>
    </location>
</feature>
<dbReference type="InterPro" id="IPR045142">
    <property type="entry name" value="BCAS3-like"/>
</dbReference>
<dbReference type="Proteomes" id="UP000250235">
    <property type="component" value="Unassembled WGS sequence"/>
</dbReference>
<dbReference type="EMBL" id="KV010646">
    <property type="protein sequence ID" value="KZV27241.1"/>
    <property type="molecule type" value="Genomic_DNA"/>
</dbReference>
<dbReference type="InterPro" id="IPR015943">
    <property type="entry name" value="WD40/YVTN_repeat-like_dom_sf"/>
</dbReference>
<dbReference type="Pfam" id="PF12490">
    <property type="entry name" value="BCAS3"/>
    <property type="match status" value="1"/>
</dbReference>
<dbReference type="InterPro" id="IPR036322">
    <property type="entry name" value="WD40_repeat_dom_sf"/>
</dbReference>
<feature type="region of interest" description="Disordered" evidence="2">
    <location>
        <begin position="1"/>
        <end position="21"/>
    </location>
</feature>
<dbReference type="PANTHER" id="PTHR13268">
    <property type="entry name" value="BREAST CARCINOMA AMPLIFIED SEQUENCE 3"/>
    <property type="match status" value="1"/>
</dbReference>
<dbReference type="PANTHER" id="PTHR13268:SF7">
    <property type="entry name" value="AUTOPHAGY-RELATED PROTEIN 18F"/>
    <property type="match status" value="1"/>
</dbReference>
<dbReference type="AlphaFoldDB" id="A0A2Z7AZB9"/>
<sequence length="884" mass="95560">MRNDIQRNGGDGGAVVPRQGKGNNGIIPNSFKAISSYLRIVSSGASTVASSVRSAATAASAVVDRDIETSSEQVSWAGFDKIEFERGITRKVLLLGYSYGFQVWDVEVANNVCNLVSRNDGPVSFMQMVPNPVASKQSADKFAESRPLLIICADGSFSGGNSVPEGSVTPFNGAIHGQLKDSSLPTVVWFYSLRSQSYVHLLRFRSVVHLVRCSSRVVAVLQWNQIHCFDAATLEREYTILTNPVVTGSCGAGNIGLGPLAVGPRWMAYTGSQVANSESGRVSPQQLLPSATFPNSASNTSLVAHYAKESSKHLAAGFMTLGDMGYKKLSRYYSELLSEGNNCQSGAARLKLQGVANGNMPDADDVGMVIVRDIVSKMVIAQFRAHKSPISSLCFDPSGTLLVTASVQGHNINVFRMLPSLSGSSSRCGHESSYVHLYRLQRGFTNAVIQDISFSMDSQWIMISSSRGTSHLFDVSPSGNCAVPSDPCLSARSIASGLMTMPAVHGSQNSGLQVLTPQSVCVSGSPVTLSAVSRIRNGNNGWRSTVSGAAAAATGRVSSLSGTIASTFHNCKGNDTCTDANSMKKCYYLLVFSPSGSMIQYALQLSPAFSGMMSLPGSNVTCESGPDCDARLVIDAIQKWNICQKQNRKEREDNFDLYGENGNSSSSKVYPEKMRQENSILSNITNRFTSEERNPHHMYISEAELQMHQSPNPLWARSEINFQAILANGYSMDKESTNMDEESTCGGEIELEKFPTRVIEARSKNLVPVFDYLQAPKIRHGRITLMNSSNNGHVHHQGLEASEDGKLSCSQGSGSVEPVMNGRRFVNQLGNSVDEARPFGSHLITDTSRGFVNTNNGPIANTQLDTVNIKGNYMKSSREHDEFD</sequence>
<dbReference type="GO" id="GO:0042594">
    <property type="term" value="P:response to starvation"/>
    <property type="evidence" value="ECO:0007669"/>
    <property type="project" value="TreeGrafter"/>
</dbReference>
<feature type="domain" description="BCAS3 WD40" evidence="4">
    <location>
        <begin position="91"/>
        <end position="481"/>
    </location>
</feature>
<evidence type="ECO:0000256" key="2">
    <source>
        <dbReference type="SAM" id="MobiDB-lite"/>
    </source>
</evidence>
<dbReference type="SUPFAM" id="SSF50978">
    <property type="entry name" value="WD40 repeat-like"/>
    <property type="match status" value="1"/>
</dbReference>
<evidence type="ECO:0000313" key="5">
    <source>
        <dbReference type="EMBL" id="KZV27241.1"/>
    </source>
</evidence>
<dbReference type="GO" id="GO:0000407">
    <property type="term" value="C:phagophore assembly site"/>
    <property type="evidence" value="ECO:0007669"/>
    <property type="project" value="UniProtKB-SubCell"/>
</dbReference>
<organism evidence="5 6">
    <name type="scientific">Dorcoceras hygrometricum</name>
    <dbReference type="NCBI Taxonomy" id="472368"/>
    <lineage>
        <taxon>Eukaryota</taxon>
        <taxon>Viridiplantae</taxon>
        <taxon>Streptophyta</taxon>
        <taxon>Embryophyta</taxon>
        <taxon>Tracheophyta</taxon>
        <taxon>Spermatophyta</taxon>
        <taxon>Magnoliopsida</taxon>
        <taxon>eudicotyledons</taxon>
        <taxon>Gunneridae</taxon>
        <taxon>Pentapetalae</taxon>
        <taxon>asterids</taxon>
        <taxon>lamiids</taxon>
        <taxon>Lamiales</taxon>
        <taxon>Gesneriaceae</taxon>
        <taxon>Didymocarpoideae</taxon>
        <taxon>Trichosporeae</taxon>
        <taxon>Loxocarpinae</taxon>
        <taxon>Dorcoceras</taxon>
    </lineage>
</organism>
<dbReference type="Pfam" id="PF21034">
    <property type="entry name" value="BCAS3_WD40"/>
    <property type="match status" value="1"/>
</dbReference>
<reference evidence="5 6" key="1">
    <citation type="journal article" date="2015" name="Proc. Natl. Acad. Sci. U.S.A.">
        <title>The resurrection genome of Boea hygrometrica: A blueprint for survival of dehydration.</title>
        <authorList>
            <person name="Xiao L."/>
            <person name="Yang G."/>
            <person name="Zhang L."/>
            <person name="Yang X."/>
            <person name="Zhao S."/>
            <person name="Ji Z."/>
            <person name="Zhou Q."/>
            <person name="Hu M."/>
            <person name="Wang Y."/>
            <person name="Chen M."/>
            <person name="Xu Y."/>
            <person name="Jin H."/>
            <person name="Xiao X."/>
            <person name="Hu G."/>
            <person name="Bao F."/>
            <person name="Hu Y."/>
            <person name="Wan P."/>
            <person name="Li L."/>
            <person name="Deng X."/>
            <person name="Kuang T."/>
            <person name="Xiang C."/>
            <person name="Zhu J.K."/>
            <person name="Oliver M.J."/>
            <person name="He Y."/>
        </authorList>
    </citation>
    <scope>NUCLEOTIDE SEQUENCE [LARGE SCALE GENOMIC DNA]</scope>
    <source>
        <strain evidence="6">cv. XS01</strain>
    </source>
</reference>
<dbReference type="InterPro" id="IPR048382">
    <property type="entry name" value="BCAS3_WD40"/>
</dbReference>
<evidence type="ECO:0000259" key="3">
    <source>
        <dbReference type="Pfam" id="PF12490"/>
    </source>
</evidence>
<gene>
    <name evidence="5" type="ORF">F511_04694</name>
</gene>
<dbReference type="SMART" id="SM00320">
    <property type="entry name" value="WD40"/>
    <property type="match status" value="2"/>
</dbReference>